<dbReference type="PRINTS" id="PR00463">
    <property type="entry name" value="EP450I"/>
</dbReference>
<comment type="similarity">
    <text evidence="4 14">Belongs to the cytochrome P450 family.</text>
</comment>
<dbReference type="InterPro" id="IPR050121">
    <property type="entry name" value="Cytochrome_P450_monoxygenase"/>
</dbReference>
<keyword evidence="10 13" id="KW-0408">Iron</keyword>
<keyword evidence="9 14" id="KW-0560">Oxidoreductase</keyword>
<dbReference type="InterPro" id="IPR017972">
    <property type="entry name" value="Cyt_P450_CS"/>
</dbReference>
<protein>
    <recommendedName>
        <fullName evidence="17">Cytochrome P450</fullName>
    </recommendedName>
</protein>
<dbReference type="InterPro" id="IPR036396">
    <property type="entry name" value="Cyt_P450_sf"/>
</dbReference>
<dbReference type="AlphaFoldDB" id="A0A8H5BFF8"/>
<dbReference type="SUPFAM" id="SSF48264">
    <property type="entry name" value="Cytochrome P450"/>
    <property type="match status" value="1"/>
</dbReference>
<reference evidence="15 16" key="1">
    <citation type="journal article" date="2020" name="ISME J.">
        <title>Uncovering the hidden diversity of litter-decomposition mechanisms in mushroom-forming fungi.</title>
        <authorList>
            <person name="Floudas D."/>
            <person name="Bentzer J."/>
            <person name="Ahren D."/>
            <person name="Johansson T."/>
            <person name="Persson P."/>
            <person name="Tunlid A."/>
        </authorList>
    </citation>
    <scope>NUCLEOTIDE SEQUENCE [LARGE SCALE GENOMIC DNA]</scope>
    <source>
        <strain evidence="15 16">CBS 101986</strain>
    </source>
</reference>
<dbReference type="Pfam" id="PF00067">
    <property type="entry name" value="p450"/>
    <property type="match status" value="1"/>
</dbReference>
<dbReference type="GO" id="GO:0004497">
    <property type="term" value="F:monooxygenase activity"/>
    <property type="evidence" value="ECO:0007669"/>
    <property type="project" value="UniProtKB-KW"/>
</dbReference>
<dbReference type="EMBL" id="JAACJJ010000028">
    <property type="protein sequence ID" value="KAF5322275.1"/>
    <property type="molecule type" value="Genomic_DNA"/>
</dbReference>
<sequence length="517" mass="58270">MPPLVLFALSFGLLFFVRRYLAYRQAVSAINHHPGIIVLLSPASILGNVLPRINYLCPGGNALFVDKYKPFEEAGCDVVSTSALLPLRVALDIADAALIKEITSSRARFPKPVHYYDVLTFFGRNIIASEGEEWKKYRKISAPAFSDRNNALVWSESVKTVKEMFTDLWKDGDVITVDHCVDITLPIALFIIGAAGFGRHISWKEDVVVPEGYTMPFKDALHTVANDTYIKVLIPESLLGVTKRTRTSRDAFADLRNYMASMIHERQNSEKVERHDLFSSLLEANHDALGNGVLTESELIGNIYIFLLAGHETTAHTLCFTFALLALYPDEQEKLYQHIRETVADGEEPTYEQMPLLTYSNAVFYETLRMFPPVTGIPKITIEDTSLTTQNANGKSVTIPVPKGTDLTIDTAALHYNPRYWKDPHQFDPSRFLENDWPRDAFLPFSAGARACIGRKFFETEGIAILTLLVRNFKITVKDEPKFANETFEQRKARILDSKGGVTLTPKRVPLTFTRRK</sequence>
<gene>
    <name evidence="15" type="ORF">D9619_001909</name>
</gene>
<evidence type="ECO:0000256" key="2">
    <source>
        <dbReference type="ARBA" id="ARBA00004370"/>
    </source>
</evidence>
<evidence type="ECO:0000256" key="6">
    <source>
        <dbReference type="ARBA" id="ARBA00022692"/>
    </source>
</evidence>
<comment type="cofactor">
    <cofactor evidence="1 13">
        <name>heme</name>
        <dbReference type="ChEBI" id="CHEBI:30413"/>
    </cofactor>
</comment>
<name>A0A8H5BFF8_9AGAR</name>
<evidence type="ECO:0000256" key="7">
    <source>
        <dbReference type="ARBA" id="ARBA00022723"/>
    </source>
</evidence>
<comment type="pathway">
    <text evidence="3">Secondary metabolite biosynthesis; terpenoid biosynthesis.</text>
</comment>
<dbReference type="OrthoDB" id="1470350at2759"/>
<keyword evidence="16" id="KW-1185">Reference proteome</keyword>
<dbReference type="PANTHER" id="PTHR24305:SF166">
    <property type="entry name" value="CYTOCHROME P450 12A4, MITOCHONDRIAL-RELATED"/>
    <property type="match status" value="1"/>
</dbReference>
<proteinExistence type="inferred from homology"/>
<dbReference type="PANTHER" id="PTHR24305">
    <property type="entry name" value="CYTOCHROME P450"/>
    <property type="match status" value="1"/>
</dbReference>
<keyword evidence="12" id="KW-0472">Membrane</keyword>
<keyword evidence="7 13" id="KW-0479">Metal-binding</keyword>
<dbReference type="PRINTS" id="PR00385">
    <property type="entry name" value="P450"/>
</dbReference>
<evidence type="ECO:0000256" key="12">
    <source>
        <dbReference type="ARBA" id="ARBA00023136"/>
    </source>
</evidence>
<evidence type="ECO:0000256" key="14">
    <source>
        <dbReference type="RuleBase" id="RU000461"/>
    </source>
</evidence>
<evidence type="ECO:0008006" key="17">
    <source>
        <dbReference type="Google" id="ProtNLM"/>
    </source>
</evidence>
<dbReference type="PROSITE" id="PS00086">
    <property type="entry name" value="CYTOCHROME_P450"/>
    <property type="match status" value="1"/>
</dbReference>
<dbReference type="CDD" id="cd11070">
    <property type="entry name" value="CYP56-like"/>
    <property type="match status" value="1"/>
</dbReference>
<comment type="subcellular location">
    <subcellularLocation>
        <location evidence="2">Membrane</location>
    </subcellularLocation>
</comment>
<dbReference type="InterPro" id="IPR001128">
    <property type="entry name" value="Cyt_P450"/>
</dbReference>
<dbReference type="GO" id="GO:0016705">
    <property type="term" value="F:oxidoreductase activity, acting on paired donors, with incorporation or reduction of molecular oxygen"/>
    <property type="evidence" value="ECO:0007669"/>
    <property type="project" value="InterPro"/>
</dbReference>
<evidence type="ECO:0000256" key="8">
    <source>
        <dbReference type="ARBA" id="ARBA00022989"/>
    </source>
</evidence>
<feature type="binding site" description="axial binding residue" evidence="13">
    <location>
        <position position="452"/>
    </location>
    <ligand>
        <name>heme</name>
        <dbReference type="ChEBI" id="CHEBI:30413"/>
    </ligand>
    <ligandPart>
        <name>Fe</name>
        <dbReference type="ChEBI" id="CHEBI:18248"/>
    </ligandPart>
</feature>
<keyword evidence="8" id="KW-1133">Transmembrane helix</keyword>
<dbReference type="GO" id="GO:0020037">
    <property type="term" value="F:heme binding"/>
    <property type="evidence" value="ECO:0007669"/>
    <property type="project" value="InterPro"/>
</dbReference>
<evidence type="ECO:0000256" key="5">
    <source>
        <dbReference type="ARBA" id="ARBA00022617"/>
    </source>
</evidence>
<evidence type="ECO:0000256" key="1">
    <source>
        <dbReference type="ARBA" id="ARBA00001971"/>
    </source>
</evidence>
<evidence type="ECO:0000313" key="16">
    <source>
        <dbReference type="Proteomes" id="UP000567179"/>
    </source>
</evidence>
<dbReference type="GO" id="GO:0016020">
    <property type="term" value="C:membrane"/>
    <property type="evidence" value="ECO:0007669"/>
    <property type="project" value="UniProtKB-SubCell"/>
</dbReference>
<dbReference type="InterPro" id="IPR002401">
    <property type="entry name" value="Cyt_P450_E_grp-I"/>
</dbReference>
<evidence type="ECO:0000256" key="4">
    <source>
        <dbReference type="ARBA" id="ARBA00010617"/>
    </source>
</evidence>
<dbReference type="Gene3D" id="1.10.630.10">
    <property type="entry name" value="Cytochrome P450"/>
    <property type="match status" value="1"/>
</dbReference>
<accession>A0A8H5BFF8</accession>
<organism evidence="15 16">
    <name type="scientific">Psilocybe cf. subviscida</name>
    <dbReference type="NCBI Taxonomy" id="2480587"/>
    <lineage>
        <taxon>Eukaryota</taxon>
        <taxon>Fungi</taxon>
        <taxon>Dikarya</taxon>
        <taxon>Basidiomycota</taxon>
        <taxon>Agaricomycotina</taxon>
        <taxon>Agaricomycetes</taxon>
        <taxon>Agaricomycetidae</taxon>
        <taxon>Agaricales</taxon>
        <taxon>Agaricineae</taxon>
        <taxon>Strophariaceae</taxon>
        <taxon>Psilocybe</taxon>
    </lineage>
</organism>
<evidence type="ECO:0000256" key="11">
    <source>
        <dbReference type="ARBA" id="ARBA00023033"/>
    </source>
</evidence>
<keyword evidence="5 13" id="KW-0349">Heme</keyword>
<evidence type="ECO:0000256" key="10">
    <source>
        <dbReference type="ARBA" id="ARBA00023004"/>
    </source>
</evidence>
<evidence type="ECO:0000256" key="9">
    <source>
        <dbReference type="ARBA" id="ARBA00023002"/>
    </source>
</evidence>
<dbReference type="Proteomes" id="UP000567179">
    <property type="component" value="Unassembled WGS sequence"/>
</dbReference>
<keyword evidence="11 14" id="KW-0503">Monooxygenase</keyword>
<evidence type="ECO:0000313" key="15">
    <source>
        <dbReference type="EMBL" id="KAF5322275.1"/>
    </source>
</evidence>
<evidence type="ECO:0000256" key="3">
    <source>
        <dbReference type="ARBA" id="ARBA00004721"/>
    </source>
</evidence>
<dbReference type="GO" id="GO:0005506">
    <property type="term" value="F:iron ion binding"/>
    <property type="evidence" value="ECO:0007669"/>
    <property type="project" value="InterPro"/>
</dbReference>
<keyword evidence="6" id="KW-0812">Transmembrane</keyword>
<evidence type="ECO:0000256" key="13">
    <source>
        <dbReference type="PIRSR" id="PIRSR602401-1"/>
    </source>
</evidence>
<comment type="caution">
    <text evidence="15">The sequence shown here is derived from an EMBL/GenBank/DDBJ whole genome shotgun (WGS) entry which is preliminary data.</text>
</comment>